<accession>A0A0R1MFE8</accession>
<evidence type="ECO:0000313" key="3">
    <source>
        <dbReference type="EMBL" id="KRL06719.1"/>
    </source>
</evidence>
<name>A0A0R1MFE8_9LACO</name>
<dbReference type="SUPFAM" id="SSF54403">
    <property type="entry name" value="Cystatin/monellin"/>
    <property type="match status" value="2"/>
</dbReference>
<dbReference type="Pfam" id="PF17881">
    <property type="entry name" value="TseB"/>
    <property type="match status" value="1"/>
</dbReference>
<dbReference type="InterPro" id="IPR041401">
    <property type="entry name" value="TseB-like_dom"/>
</dbReference>
<comment type="caution">
    <text evidence="3">The sequence shown here is derived from an EMBL/GenBank/DDBJ whole genome shotgun (WGS) entry which is preliminary data.</text>
</comment>
<proteinExistence type="predicted"/>
<dbReference type="Proteomes" id="UP000051448">
    <property type="component" value="Unassembled WGS sequence"/>
</dbReference>
<keyword evidence="1" id="KW-0472">Membrane</keyword>
<dbReference type="STRING" id="1423759.FC92_GL000419"/>
<organism evidence="3 4">
    <name type="scientific">Liquorilactobacillus hordei DSM 19519</name>
    <dbReference type="NCBI Taxonomy" id="1423759"/>
    <lineage>
        <taxon>Bacteria</taxon>
        <taxon>Bacillati</taxon>
        <taxon>Bacillota</taxon>
        <taxon>Bacilli</taxon>
        <taxon>Lactobacillales</taxon>
        <taxon>Lactobacillaceae</taxon>
        <taxon>Liquorilactobacillus</taxon>
    </lineage>
</organism>
<evidence type="ECO:0000259" key="2">
    <source>
        <dbReference type="Pfam" id="PF17881"/>
    </source>
</evidence>
<dbReference type="PATRIC" id="fig|1423759.3.peg.454"/>
<protein>
    <recommendedName>
        <fullName evidence="2">Cell wall elongation regulator TseB-like domain-containing protein</fullName>
    </recommendedName>
</protein>
<evidence type="ECO:0000313" key="4">
    <source>
        <dbReference type="Proteomes" id="UP000051448"/>
    </source>
</evidence>
<keyword evidence="1" id="KW-0812">Transmembrane</keyword>
<dbReference type="Gene3D" id="3.10.450.40">
    <property type="match status" value="2"/>
</dbReference>
<sequence length="164" mass="18663">MKRAKSYRSGLKKLFVAAVVVIILFGVFIIWWQAQAPRETAEKNAVSFAQKHADLKKETDFYLFNRKKTYFTVAGTNSKKQKIYVIIAKKGGATKILQQKKGISEEDALTLVKKQKPKKVLKAALGLWSNEPVWEVTYLNKTGNLCYILYAYKNGDIVKSIQNI</sequence>
<dbReference type="EMBL" id="AZDX01000015">
    <property type="protein sequence ID" value="KRL06719.1"/>
    <property type="molecule type" value="Genomic_DNA"/>
</dbReference>
<feature type="transmembrane region" description="Helical" evidence="1">
    <location>
        <begin position="14"/>
        <end position="34"/>
    </location>
</feature>
<gene>
    <name evidence="3" type="ORF">FC92_GL000419</name>
</gene>
<dbReference type="GeneID" id="98310913"/>
<dbReference type="OrthoDB" id="2242521at2"/>
<evidence type="ECO:0000256" key="1">
    <source>
        <dbReference type="SAM" id="Phobius"/>
    </source>
</evidence>
<reference evidence="3 4" key="1">
    <citation type="journal article" date="2015" name="Genome Announc.">
        <title>Expanding the biotechnology potential of lactobacilli through comparative genomics of 213 strains and associated genera.</title>
        <authorList>
            <person name="Sun Z."/>
            <person name="Harris H.M."/>
            <person name="McCann A."/>
            <person name="Guo C."/>
            <person name="Argimon S."/>
            <person name="Zhang W."/>
            <person name="Yang X."/>
            <person name="Jeffery I.B."/>
            <person name="Cooney J.C."/>
            <person name="Kagawa T.F."/>
            <person name="Liu W."/>
            <person name="Song Y."/>
            <person name="Salvetti E."/>
            <person name="Wrobel A."/>
            <person name="Rasinkangas P."/>
            <person name="Parkhill J."/>
            <person name="Rea M.C."/>
            <person name="O'Sullivan O."/>
            <person name="Ritari J."/>
            <person name="Douillard F.P."/>
            <person name="Paul Ross R."/>
            <person name="Yang R."/>
            <person name="Briner A.E."/>
            <person name="Felis G.E."/>
            <person name="de Vos W.M."/>
            <person name="Barrangou R."/>
            <person name="Klaenhammer T.R."/>
            <person name="Caufield P.W."/>
            <person name="Cui Y."/>
            <person name="Zhang H."/>
            <person name="O'Toole P.W."/>
        </authorList>
    </citation>
    <scope>NUCLEOTIDE SEQUENCE [LARGE SCALE GENOMIC DNA]</scope>
    <source>
        <strain evidence="3 4">DSM 19519</strain>
    </source>
</reference>
<dbReference type="RefSeq" id="WP_057869546.1">
    <property type="nucleotide sequence ID" value="NZ_AZDX01000015.1"/>
</dbReference>
<feature type="domain" description="Cell wall elongation regulator TseB-like" evidence="2">
    <location>
        <begin position="45"/>
        <end position="87"/>
    </location>
</feature>
<dbReference type="AlphaFoldDB" id="A0A0R1MFE8"/>
<dbReference type="InterPro" id="IPR046350">
    <property type="entry name" value="Cystatin_sf"/>
</dbReference>
<keyword evidence="1" id="KW-1133">Transmembrane helix</keyword>
<keyword evidence="4" id="KW-1185">Reference proteome</keyword>